<comment type="similarity">
    <text evidence="2 6">Belongs to the peroxisomal membrane protein PXMP2/4 family.</text>
</comment>
<dbReference type="PANTHER" id="PTHR11266">
    <property type="entry name" value="PEROXISOMAL MEMBRANE PROTEIN 2, PXMP2 MPV17"/>
    <property type="match status" value="1"/>
</dbReference>
<feature type="transmembrane region" description="Helical" evidence="6">
    <location>
        <begin position="86"/>
        <end position="104"/>
    </location>
</feature>
<feature type="transmembrane region" description="Helical" evidence="6">
    <location>
        <begin position="124"/>
        <end position="143"/>
    </location>
</feature>
<proteinExistence type="inferred from homology"/>
<protein>
    <submittedName>
        <fullName evidence="8">Mpv17/PMP22 family protein</fullName>
    </submittedName>
</protein>
<keyword evidence="9" id="KW-1185">Reference proteome</keyword>
<sequence>MATAMTAVPRVARLVLRRNIALRSNLRQDGGRRAKATDTGAQRERRDAGGAANIESKPNVKVPAAPAWVWLEPAMRPLRFFERAQARRPLVVQLISSICIWFLGDLSAQTISSTEEDDSYDPVRAIRAVVIGGIFSIPSYKWFMWLGRSFNFSSQILSLATKTVFNQLTFAPFFNTYFFTMQSLLSGATIEETVERVKRTVPISWVNSCKLWPAVTAFSFAFVPAQFRSIFVGVIAIGWQTWLSLLNMRAASKAKAELEASHSG</sequence>
<reference evidence="8 9" key="1">
    <citation type="submission" date="2024-04" db="EMBL/GenBank/DDBJ databases">
        <title>Phyllosticta paracitricarpa is synonymous to the EU quarantine fungus P. citricarpa based on phylogenomic analyses.</title>
        <authorList>
            <consortium name="Lawrence Berkeley National Laboratory"/>
            <person name="Van Ingen-Buijs V.A."/>
            <person name="Van Westerhoven A.C."/>
            <person name="Haridas S."/>
            <person name="Skiadas P."/>
            <person name="Martin F."/>
            <person name="Groenewald J.Z."/>
            <person name="Crous P.W."/>
            <person name="Seidl M.F."/>
        </authorList>
    </citation>
    <scope>NUCLEOTIDE SEQUENCE [LARGE SCALE GENOMIC DNA]</scope>
    <source>
        <strain evidence="8 9">CBS 123374</strain>
    </source>
</reference>
<evidence type="ECO:0000256" key="2">
    <source>
        <dbReference type="ARBA" id="ARBA00006824"/>
    </source>
</evidence>
<gene>
    <name evidence="8" type="ORF">HDK90DRAFT_51310</name>
</gene>
<keyword evidence="4 6" id="KW-1133">Transmembrane helix</keyword>
<feature type="transmembrane region" description="Helical" evidence="6">
    <location>
        <begin position="229"/>
        <end position="246"/>
    </location>
</feature>
<evidence type="ECO:0000313" key="9">
    <source>
        <dbReference type="Proteomes" id="UP001492380"/>
    </source>
</evidence>
<evidence type="ECO:0000256" key="5">
    <source>
        <dbReference type="ARBA" id="ARBA00023136"/>
    </source>
</evidence>
<name>A0ABR1YEK7_9PEZI</name>
<evidence type="ECO:0000313" key="8">
    <source>
        <dbReference type="EMBL" id="KAK8227188.1"/>
    </source>
</evidence>
<dbReference type="EMBL" id="JBBWRZ010000010">
    <property type="protein sequence ID" value="KAK8227188.1"/>
    <property type="molecule type" value="Genomic_DNA"/>
</dbReference>
<organism evidence="8 9">
    <name type="scientific">Phyllosticta capitalensis</name>
    <dbReference type="NCBI Taxonomy" id="121624"/>
    <lineage>
        <taxon>Eukaryota</taxon>
        <taxon>Fungi</taxon>
        <taxon>Dikarya</taxon>
        <taxon>Ascomycota</taxon>
        <taxon>Pezizomycotina</taxon>
        <taxon>Dothideomycetes</taxon>
        <taxon>Dothideomycetes incertae sedis</taxon>
        <taxon>Botryosphaeriales</taxon>
        <taxon>Phyllostictaceae</taxon>
        <taxon>Phyllosticta</taxon>
    </lineage>
</organism>
<keyword evidence="5 6" id="KW-0472">Membrane</keyword>
<evidence type="ECO:0000256" key="6">
    <source>
        <dbReference type="RuleBase" id="RU363053"/>
    </source>
</evidence>
<evidence type="ECO:0000256" key="1">
    <source>
        <dbReference type="ARBA" id="ARBA00004141"/>
    </source>
</evidence>
<accession>A0ABR1YEK7</accession>
<evidence type="ECO:0000256" key="4">
    <source>
        <dbReference type="ARBA" id="ARBA00022989"/>
    </source>
</evidence>
<dbReference type="Proteomes" id="UP001492380">
    <property type="component" value="Unassembled WGS sequence"/>
</dbReference>
<keyword evidence="3 6" id="KW-0812">Transmembrane</keyword>
<dbReference type="Pfam" id="PF04117">
    <property type="entry name" value="Mpv17_PMP22"/>
    <property type="match status" value="1"/>
</dbReference>
<feature type="region of interest" description="Disordered" evidence="7">
    <location>
        <begin position="27"/>
        <end position="51"/>
    </location>
</feature>
<dbReference type="PANTHER" id="PTHR11266:SF113">
    <property type="entry name" value="MEMBRANE PROTEIN, MPV17_PMP22 FAMILY, PUTATIVE (AFU_ORTHOLOGUE AFUA_1G13840)-RELATED"/>
    <property type="match status" value="1"/>
</dbReference>
<feature type="compositionally biased region" description="Basic and acidic residues" evidence="7">
    <location>
        <begin position="29"/>
        <end position="48"/>
    </location>
</feature>
<evidence type="ECO:0000256" key="3">
    <source>
        <dbReference type="ARBA" id="ARBA00022692"/>
    </source>
</evidence>
<dbReference type="InterPro" id="IPR007248">
    <property type="entry name" value="Mpv17_PMP22"/>
</dbReference>
<evidence type="ECO:0000256" key="7">
    <source>
        <dbReference type="SAM" id="MobiDB-lite"/>
    </source>
</evidence>
<comment type="subcellular location">
    <subcellularLocation>
        <location evidence="1">Membrane</location>
        <topology evidence="1">Multi-pass membrane protein</topology>
    </subcellularLocation>
</comment>
<comment type="caution">
    <text evidence="8">The sequence shown here is derived from an EMBL/GenBank/DDBJ whole genome shotgun (WGS) entry which is preliminary data.</text>
</comment>